<comment type="caution">
    <text evidence="9">The sequence shown here is derived from an EMBL/GenBank/DDBJ whole genome shotgun (WGS) entry which is preliminary data.</text>
</comment>
<dbReference type="GO" id="GO:0046872">
    <property type="term" value="F:metal ion binding"/>
    <property type="evidence" value="ECO:0007669"/>
    <property type="project" value="UniProtKB-KW"/>
</dbReference>
<dbReference type="GO" id="GO:0004523">
    <property type="term" value="F:RNA-DNA hybrid ribonuclease activity"/>
    <property type="evidence" value="ECO:0007669"/>
    <property type="project" value="UniProtKB-EC"/>
</dbReference>
<sequence length="231" mass="26467">QYLLRITRAYSSTSTEALQILAGIPPIELTLEKETKTTKLLRLDKNINIQGTLYDTSRVEKVPKKWLNHPTRKNANQNIFEKVNNKAEMQIFTDGSKMDDRVGCAFVAYKNETEIYNEEHRLSDMATVYQAELYAIKKSLDWMDKNKYRSAQINSDSRAAIQTLRQTNTKTELAHNTKIQLLNTQKHINIKWVKAHVGTTGNETADELAKQALELDQNTESNIKIPKATIK</sequence>
<dbReference type="STRING" id="67767.A0A0J7JU74"/>
<comment type="catalytic activity">
    <reaction evidence="1">
        <text>Endonucleolytic cleavage to 5'-phosphomonoester.</text>
        <dbReference type="EC" id="3.1.26.4"/>
    </reaction>
</comment>
<organism evidence="9 10">
    <name type="scientific">Lasius niger</name>
    <name type="common">Black garden ant</name>
    <dbReference type="NCBI Taxonomy" id="67767"/>
    <lineage>
        <taxon>Eukaryota</taxon>
        <taxon>Metazoa</taxon>
        <taxon>Ecdysozoa</taxon>
        <taxon>Arthropoda</taxon>
        <taxon>Hexapoda</taxon>
        <taxon>Insecta</taxon>
        <taxon>Pterygota</taxon>
        <taxon>Neoptera</taxon>
        <taxon>Endopterygota</taxon>
        <taxon>Hymenoptera</taxon>
        <taxon>Apocrita</taxon>
        <taxon>Aculeata</taxon>
        <taxon>Formicoidea</taxon>
        <taxon>Formicidae</taxon>
        <taxon>Formicinae</taxon>
        <taxon>Lasius</taxon>
        <taxon>Lasius</taxon>
    </lineage>
</organism>
<name>A0A0J7JU74_LASNI</name>
<proteinExistence type="inferred from homology"/>
<dbReference type="InterPro" id="IPR036397">
    <property type="entry name" value="RNaseH_sf"/>
</dbReference>
<dbReference type="EC" id="3.1.26.4" evidence="3"/>
<dbReference type="PROSITE" id="PS50879">
    <property type="entry name" value="RNASE_H_1"/>
    <property type="match status" value="1"/>
</dbReference>
<dbReference type="CDD" id="cd09276">
    <property type="entry name" value="Rnase_HI_RT_non_LTR"/>
    <property type="match status" value="1"/>
</dbReference>
<dbReference type="Proteomes" id="UP000036403">
    <property type="component" value="Unassembled WGS sequence"/>
</dbReference>
<evidence type="ECO:0000256" key="1">
    <source>
        <dbReference type="ARBA" id="ARBA00000077"/>
    </source>
</evidence>
<dbReference type="Gene3D" id="3.30.420.10">
    <property type="entry name" value="Ribonuclease H-like superfamily/Ribonuclease H"/>
    <property type="match status" value="1"/>
</dbReference>
<reference evidence="9 10" key="1">
    <citation type="submission" date="2015-04" db="EMBL/GenBank/DDBJ databases">
        <title>Lasius niger genome sequencing.</title>
        <authorList>
            <person name="Konorov E.A."/>
            <person name="Nikitin M.A."/>
            <person name="Kirill M.V."/>
            <person name="Chang P."/>
        </authorList>
    </citation>
    <scope>NUCLEOTIDE SEQUENCE [LARGE SCALE GENOMIC DNA]</scope>
    <source>
        <tissue evidence="9">Whole</tissue>
    </source>
</reference>
<keyword evidence="10" id="KW-1185">Reference proteome</keyword>
<dbReference type="OrthoDB" id="7617354at2759"/>
<protein>
    <recommendedName>
        <fullName evidence="3">ribonuclease H</fullName>
        <ecNumber evidence="3">3.1.26.4</ecNumber>
    </recommendedName>
</protein>
<keyword evidence="5" id="KW-0479">Metal-binding</keyword>
<dbReference type="AlphaFoldDB" id="A0A0J7JU74"/>
<keyword evidence="7" id="KW-0378">Hydrolase</keyword>
<evidence type="ECO:0000313" key="9">
    <source>
        <dbReference type="EMBL" id="KMQ81828.1"/>
    </source>
</evidence>
<evidence type="ECO:0000259" key="8">
    <source>
        <dbReference type="PROSITE" id="PS50879"/>
    </source>
</evidence>
<dbReference type="InterPro" id="IPR002156">
    <property type="entry name" value="RNaseH_domain"/>
</dbReference>
<evidence type="ECO:0000313" key="10">
    <source>
        <dbReference type="Proteomes" id="UP000036403"/>
    </source>
</evidence>
<feature type="non-terminal residue" evidence="9">
    <location>
        <position position="1"/>
    </location>
</feature>
<evidence type="ECO:0000256" key="5">
    <source>
        <dbReference type="ARBA" id="ARBA00022723"/>
    </source>
</evidence>
<evidence type="ECO:0000256" key="2">
    <source>
        <dbReference type="ARBA" id="ARBA00005300"/>
    </source>
</evidence>
<feature type="domain" description="RNase H type-1" evidence="8">
    <location>
        <begin position="85"/>
        <end position="214"/>
    </location>
</feature>
<dbReference type="PANTHER" id="PTHR10642:SF26">
    <property type="entry name" value="RIBONUCLEASE H1"/>
    <property type="match status" value="1"/>
</dbReference>
<evidence type="ECO:0000256" key="7">
    <source>
        <dbReference type="ARBA" id="ARBA00022801"/>
    </source>
</evidence>
<gene>
    <name evidence="9" type="ORF">RF55_25076</name>
</gene>
<keyword evidence="4" id="KW-0540">Nuclease</keyword>
<dbReference type="GO" id="GO:0003676">
    <property type="term" value="F:nucleic acid binding"/>
    <property type="evidence" value="ECO:0007669"/>
    <property type="project" value="InterPro"/>
</dbReference>
<evidence type="ECO:0000256" key="3">
    <source>
        <dbReference type="ARBA" id="ARBA00012180"/>
    </source>
</evidence>
<dbReference type="PaxDb" id="67767-A0A0J7JU74"/>
<comment type="similarity">
    <text evidence="2">Belongs to the RNase H family.</text>
</comment>
<keyword evidence="6" id="KW-0255">Endonuclease</keyword>
<dbReference type="InterPro" id="IPR050092">
    <property type="entry name" value="RNase_H"/>
</dbReference>
<dbReference type="InterPro" id="IPR012337">
    <property type="entry name" value="RNaseH-like_sf"/>
</dbReference>
<accession>A0A0J7JU74</accession>
<dbReference type="SUPFAM" id="SSF53098">
    <property type="entry name" value="Ribonuclease H-like"/>
    <property type="match status" value="1"/>
</dbReference>
<dbReference type="GO" id="GO:0043137">
    <property type="term" value="P:DNA replication, removal of RNA primer"/>
    <property type="evidence" value="ECO:0007669"/>
    <property type="project" value="TreeGrafter"/>
</dbReference>
<dbReference type="PANTHER" id="PTHR10642">
    <property type="entry name" value="RIBONUCLEASE H1"/>
    <property type="match status" value="1"/>
</dbReference>
<evidence type="ECO:0000256" key="6">
    <source>
        <dbReference type="ARBA" id="ARBA00022759"/>
    </source>
</evidence>
<dbReference type="EMBL" id="LBMM01031161">
    <property type="protein sequence ID" value="KMQ81828.1"/>
    <property type="molecule type" value="Genomic_DNA"/>
</dbReference>
<evidence type="ECO:0000256" key="4">
    <source>
        <dbReference type="ARBA" id="ARBA00022722"/>
    </source>
</evidence>
<feature type="non-terminal residue" evidence="9">
    <location>
        <position position="231"/>
    </location>
</feature>
<dbReference type="Pfam" id="PF00075">
    <property type="entry name" value="RNase_H"/>
    <property type="match status" value="1"/>
</dbReference>